<evidence type="ECO:0000313" key="1">
    <source>
        <dbReference type="EMBL" id="GJD45621.1"/>
    </source>
</evidence>
<reference evidence="1 2" key="1">
    <citation type="journal article" date="2021" name="Front. Microbiol.">
        <title>Comprehensive Comparative Genomics and Phenotyping of Methylobacterium Species.</title>
        <authorList>
            <person name="Alessa O."/>
            <person name="Ogura Y."/>
            <person name="Fujitani Y."/>
            <person name="Takami H."/>
            <person name="Hayashi T."/>
            <person name="Sahin N."/>
            <person name="Tani A."/>
        </authorList>
    </citation>
    <scope>NUCLEOTIDE SEQUENCE [LARGE SCALE GENOMIC DNA]</scope>
    <source>
        <strain evidence="1 2">DSM 23679</strain>
    </source>
</reference>
<dbReference type="Pfam" id="PF09867">
    <property type="entry name" value="TagF_N"/>
    <property type="match status" value="1"/>
</dbReference>
<sequence>MRCGLYGKLPAKRDYVALGTPREFLAAWEPWLQGGISASRISLGPAWQGAFLKAPIWRFWLGRDVSGAATTGALMPSVDGVGRYFPLTLFVRAEANESLPPPEIDPQDGWMEQLEDVLLSALSPDAAVEGVLANLESLGGPVPRPAATPPEGIDRVAQGAWSMALPADGIAPAAAKLRLADRERACAGLSFWWTQGGDGFAPCILMSSLMPDPALYAAMLTGDLSDGGSSTTASHAP</sequence>
<dbReference type="PIRSF" id="PIRSF029287">
    <property type="entry name" value="UCP029287"/>
    <property type="match status" value="1"/>
</dbReference>
<name>A0ABQ4QLI6_9HYPH</name>
<keyword evidence="2" id="KW-1185">Reference proteome</keyword>
<dbReference type="InterPro" id="IPR038225">
    <property type="entry name" value="TagF_sf"/>
</dbReference>
<dbReference type="InterPro" id="IPR017748">
    <property type="entry name" value="TagF"/>
</dbReference>
<dbReference type="RefSeq" id="WP_238272609.1">
    <property type="nucleotide sequence ID" value="NZ_BPQG01000053.1"/>
</dbReference>
<proteinExistence type="predicted"/>
<protein>
    <recommendedName>
        <fullName evidence="3">Type VI secretion system-associated protein TagF</fullName>
    </recommendedName>
</protein>
<evidence type="ECO:0000313" key="2">
    <source>
        <dbReference type="Proteomes" id="UP001055117"/>
    </source>
</evidence>
<gene>
    <name evidence="1" type="ORF">AFCDBAGC_3495</name>
</gene>
<dbReference type="Gene3D" id="3.40.1730.10">
    <property type="entry name" value="pa0076 domain"/>
    <property type="match status" value="1"/>
</dbReference>
<dbReference type="NCBIfam" id="TIGR03373">
    <property type="entry name" value="VI_minor_4"/>
    <property type="match status" value="1"/>
</dbReference>
<organism evidence="1 2">
    <name type="scientific">Methylobacterium cerastii</name>
    <dbReference type="NCBI Taxonomy" id="932741"/>
    <lineage>
        <taxon>Bacteria</taxon>
        <taxon>Pseudomonadati</taxon>
        <taxon>Pseudomonadota</taxon>
        <taxon>Alphaproteobacteria</taxon>
        <taxon>Hyphomicrobiales</taxon>
        <taxon>Methylobacteriaceae</taxon>
        <taxon>Methylobacterium</taxon>
    </lineage>
</organism>
<evidence type="ECO:0008006" key="3">
    <source>
        <dbReference type="Google" id="ProtNLM"/>
    </source>
</evidence>
<accession>A0ABQ4QLI6</accession>
<comment type="caution">
    <text evidence="1">The sequence shown here is derived from an EMBL/GenBank/DDBJ whole genome shotgun (WGS) entry which is preliminary data.</text>
</comment>
<dbReference type="Proteomes" id="UP001055117">
    <property type="component" value="Unassembled WGS sequence"/>
</dbReference>
<dbReference type="EMBL" id="BPQG01000053">
    <property type="protein sequence ID" value="GJD45621.1"/>
    <property type="molecule type" value="Genomic_DNA"/>
</dbReference>